<keyword evidence="3 5" id="KW-1133">Transmembrane helix</keyword>
<dbReference type="EMBL" id="JAPEVI010000003">
    <property type="protein sequence ID" value="MCX2723944.1"/>
    <property type="molecule type" value="Genomic_DNA"/>
</dbReference>
<gene>
    <name evidence="7" type="ORF">ON753_16445</name>
</gene>
<evidence type="ECO:0000259" key="6">
    <source>
        <dbReference type="Pfam" id="PF01699"/>
    </source>
</evidence>
<feature type="transmembrane region" description="Helical" evidence="5">
    <location>
        <begin position="6"/>
        <end position="26"/>
    </location>
</feature>
<evidence type="ECO:0000256" key="1">
    <source>
        <dbReference type="ARBA" id="ARBA00004141"/>
    </source>
</evidence>
<organism evidence="7 8">
    <name type="scientific">Roseibium salinum</name>
    <dbReference type="NCBI Taxonomy" id="1604349"/>
    <lineage>
        <taxon>Bacteria</taxon>
        <taxon>Pseudomonadati</taxon>
        <taxon>Pseudomonadota</taxon>
        <taxon>Alphaproteobacteria</taxon>
        <taxon>Hyphomicrobiales</taxon>
        <taxon>Stappiaceae</taxon>
        <taxon>Roseibium</taxon>
    </lineage>
</organism>
<feature type="transmembrane region" description="Helical" evidence="5">
    <location>
        <begin position="192"/>
        <end position="212"/>
    </location>
</feature>
<evidence type="ECO:0000256" key="4">
    <source>
        <dbReference type="ARBA" id="ARBA00023136"/>
    </source>
</evidence>
<reference evidence="7 8" key="1">
    <citation type="journal article" date="2016" name="Int. J. Syst. Evol. Microbiol.">
        <title>Labrenzia salina sp. nov., isolated from the rhizosphere of the halophyte Arthrocnemum macrostachyum.</title>
        <authorList>
            <person name="Camacho M."/>
            <person name="Redondo-Gomez S."/>
            <person name="Rodriguez-Llorente I."/>
            <person name="Rohde M."/>
            <person name="Sproer C."/>
            <person name="Schumann P."/>
            <person name="Klenk H.P."/>
            <person name="Montero-Calasanz M.D.C."/>
        </authorList>
    </citation>
    <scope>NUCLEOTIDE SEQUENCE [LARGE SCALE GENOMIC DNA]</scope>
    <source>
        <strain evidence="7 8">DSM 29163</strain>
    </source>
</reference>
<protein>
    <submittedName>
        <fullName evidence="7">Sodium:calcium antiporter</fullName>
    </submittedName>
</protein>
<evidence type="ECO:0000256" key="5">
    <source>
        <dbReference type="SAM" id="Phobius"/>
    </source>
</evidence>
<feature type="transmembrane region" description="Helical" evidence="5">
    <location>
        <begin position="47"/>
        <end position="70"/>
    </location>
</feature>
<evidence type="ECO:0000313" key="8">
    <source>
        <dbReference type="Proteomes" id="UP001300261"/>
    </source>
</evidence>
<keyword evidence="4 5" id="KW-0472">Membrane</keyword>
<feature type="domain" description="Sodium/calcium exchanger membrane region" evidence="6">
    <location>
        <begin position="13"/>
        <end position="129"/>
    </location>
</feature>
<keyword evidence="2 5" id="KW-0812">Transmembrane</keyword>
<feature type="domain" description="Sodium/calcium exchanger membrane region" evidence="6">
    <location>
        <begin position="195"/>
        <end position="312"/>
    </location>
</feature>
<dbReference type="Proteomes" id="UP001300261">
    <property type="component" value="Unassembled WGS sequence"/>
</dbReference>
<evidence type="ECO:0000256" key="2">
    <source>
        <dbReference type="ARBA" id="ARBA00022692"/>
    </source>
</evidence>
<comment type="subcellular location">
    <subcellularLocation>
        <location evidence="1">Membrane</location>
        <topology evidence="1">Multi-pass membrane protein</topology>
    </subcellularLocation>
</comment>
<sequence>MLAFTGFPIWVNIVAFAISAGAVWVAGTRLSYYADAIARHTGIGHAALGVLLLGGITSLPEIAVTGAATIGGNAHLAVNNLLGGFAMQVVVLAVADLAIRRNALTFAVPDPIVLLQGTLGILLLSLVCAGIIVGDVEFLGAGAWTWGVFALFLVSIRLVAHSEGRPSWQIVGQPPGPEIGQTEAQVEHSLRYAVTGTVIAGLVILFFGAVLSQSGEALAEQTGLGSSFFGAVFVAISTSLPEVSTVLAAIRLRRYVMAVSDIFGTNLFDVAIIFLVDVLYFEGAVLNEVGNFSVLAGLLGILVTGLYVVGLIERRNPTILGVGVDSILVTVTYLGGIGILYTMR</sequence>
<comment type="caution">
    <text evidence="7">The sequence shown here is derived from an EMBL/GenBank/DDBJ whole genome shotgun (WGS) entry which is preliminary data.</text>
</comment>
<dbReference type="Gene3D" id="1.20.1420.30">
    <property type="entry name" value="NCX, central ion-binding region"/>
    <property type="match status" value="1"/>
</dbReference>
<feature type="transmembrane region" description="Helical" evidence="5">
    <location>
        <begin position="224"/>
        <end position="250"/>
    </location>
</feature>
<dbReference type="Pfam" id="PF01699">
    <property type="entry name" value="Na_Ca_ex"/>
    <property type="match status" value="2"/>
</dbReference>
<proteinExistence type="predicted"/>
<evidence type="ECO:0000313" key="7">
    <source>
        <dbReference type="EMBL" id="MCX2723944.1"/>
    </source>
</evidence>
<feature type="transmembrane region" description="Helical" evidence="5">
    <location>
        <begin position="138"/>
        <end position="160"/>
    </location>
</feature>
<feature type="transmembrane region" description="Helical" evidence="5">
    <location>
        <begin position="76"/>
        <end position="99"/>
    </location>
</feature>
<feature type="transmembrane region" description="Helical" evidence="5">
    <location>
        <begin position="292"/>
        <end position="312"/>
    </location>
</feature>
<dbReference type="RefSeq" id="WP_265963695.1">
    <property type="nucleotide sequence ID" value="NZ_JAPEVI010000003.1"/>
</dbReference>
<accession>A0ABT3R448</accession>
<dbReference type="InterPro" id="IPR044880">
    <property type="entry name" value="NCX_ion-bd_dom_sf"/>
</dbReference>
<keyword evidence="8" id="KW-1185">Reference proteome</keyword>
<feature type="transmembrane region" description="Helical" evidence="5">
    <location>
        <begin position="319"/>
        <end position="341"/>
    </location>
</feature>
<feature type="transmembrane region" description="Helical" evidence="5">
    <location>
        <begin position="111"/>
        <end position="132"/>
    </location>
</feature>
<feature type="transmembrane region" description="Helical" evidence="5">
    <location>
        <begin position="262"/>
        <end position="280"/>
    </location>
</feature>
<evidence type="ECO:0000256" key="3">
    <source>
        <dbReference type="ARBA" id="ARBA00022989"/>
    </source>
</evidence>
<dbReference type="InterPro" id="IPR004837">
    <property type="entry name" value="NaCa_Exmemb"/>
</dbReference>
<name>A0ABT3R448_9HYPH</name>